<sequence>MKNRSLVFLIIAIIFIVAGAALFAVSAINIAPESYSYKIGGFIYSYRSIRIVSSPTVGVKLISSAVMMIFGVIFLSTSFILSSLESSVFKKEKDGKAEENVQIPKKKEQEEDKKEEDAESETKSQE</sequence>
<organism evidence="3 4">
    <name type="scientific">Candidatus Ornithospirochaeta avicola</name>
    <dbReference type="NCBI Taxonomy" id="2840896"/>
    <lineage>
        <taxon>Bacteria</taxon>
        <taxon>Pseudomonadati</taxon>
        <taxon>Spirochaetota</taxon>
        <taxon>Spirochaetia</taxon>
        <taxon>Spirochaetales</taxon>
        <taxon>Spirochaetaceae</taxon>
        <taxon>Spirochaetaceae incertae sedis</taxon>
        <taxon>Candidatus Ornithospirochaeta</taxon>
    </lineage>
</organism>
<name>A0A9D1PTJ5_9SPIO</name>
<dbReference type="AlphaFoldDB" id="A0A9D1PTJ5"/>
<evidence type="ECO:0000256" key="1">
    <source>
        <dbReference type="SAM" id="MobiDB-lite"/>
    </source>
</evidence>
<reference evidence="3" key="1">
    <citation type="journal article" date="2021" name="PeerJ">
        <title>Extensive microbial diversity within the chicken gut microbiome revealed by metagenomics and culture.</title>
        <authorList>
            <person name="Gilroy R."/>
            <person name="Ravi A."/>
            <person name="Getino M."/>
            <person name="Pursley I."/>
            <person name="Horton D.L."/>
            <person name="Alikhan N.F."/>
            <person name="Baker D."/>
            <person name="Gharbi K."/>
            <person name="Hall N."/>
            <person name="Watson M."/>
            <person name="Adriaenssens E.M."/>
            <person name="Foster-Nyarko E."/>
            <person name="Jarju S."/>
            <person name="Secka A."/>
            <person name="Antonio M."/>
            <person name="Oren A."/>
            <person name="Chaudhuri R.R."/>
            <person name="La Ragione R."/>
            <person name="Hildebrand F."/>
            <person name="Pallen M.J."/>
        </authorList>
    </citation>
    <scope>NUCLEOTIDE SEQUENCE</scope>
    <source>
        <strain evidence="3">Gambia11-129</strain>
    </source>
</reference>
<evidence type="ECO:0000313" key="3">
    <source>
        <dbReference type="EMBL" id="HIV99319.1"/>
    </source>
</evidence>
<evidence type="ECO:0000313" key="4">
    <source>
        <dbReference type="Proteomes" id="UP000823936"/>
    </source>
</evidence>
<gene>
    <name evidence="3" type="ORF">IAB12_06050</name>
</gene>
<dbReference type="Proteomes" id="UP000823936">
    <property type="component" value="Unassembled WGS sequence"/>
</dbReference>
<reference evidence="3" key="2">
    <citation type="submission" date="2021-04" db="EMBL/GenBank/DDBJ databases">
        <authorList>
            <person name="Gilroy R."/>
        </authorList>
    </citation>
    <scope>NUCLEOTIDE SEQUENCE</scope>
    <source>
        <strain evidence="3">Gambia11-129</strain>
    </source>
</reference>
<keyword evidence="2" id="KW-0812">Transmembrane</keyword>
<feature type="transmembrane region" description="Helical" evidence="2">
    <location>
        <begin position="61"/>
        <end position="81"/>
    </location>
</feature>
<dbReference type="EMBL" id="DXHU01000023">
    <property type="protein sequence ID" value="HIV99319.1"/>
    <property type="molecule type" value="Genomic_DNA"/>
</dbReference>
<comment type="caution">
    <text evidence="3">The sequence shown here is derived from an EMBL/GenBank/DDBJ whole genome shotgun (WGS) entry which is preliminary data.</text>
</comment>
<evidence type="ECO:0000256" key="2">
    <source>
        <dbReference type="SAM" id="Phobius"/>
    </source>
</evidence>
<feature type="region of interest" description="Disordered" evidence="1">
    <location>
        <begin position="89"/>
        <end position="126"/>
    </location>
</feature>
<protein>
    <submittedName>
        <fullName evidence="3">Uncharacterized protein</fullName>
    </submittedName>
</protein>
<keyword evidence="2" id="KW-1133">Transmembrane helix</keyword>
<accession>A0A9D1PTJ5</accession>
<feature type="transmembrane region" description="Helical" evidence="2">
    <location>
        <begin position="7"/>
        <end position="28"/>
    </location>
</feature>
<proteinExistence type="predicted"/>
<keyword evidence="2" id="KW-0472">Membrane</keyword>